<evidence type="ECO:0008006" key="4">
    <source>
        <dbReference type="Google" id="ProtNLM"/>
    </source>
</evidence>
<evidence type="ECO:0000256" key="1">
    <source>
        <dbReference type="SAM" id="SignalP"/>
    </source>
</evidence>
<proteinExistence type="predicted"/>
<dbReference type="AlphaFoldDB" id="A0AAV4I284"/>
<protein>
    <recommendedName>
        <fullName evidence="4">Copper type II ascorbate-dependent monooxygenase C-terminal domain-containing protein</fullName>
    </recommendedName>
</protein>
<dbReference type="Proteomes" id="UP000762676">
    <property type="component" value="Unassembled WGS sequence"/>
</dbReference>
<gene>
    <name evidence="2" type="ORF">ElyMa_002911400</name>
</gene>
<organism evidence="2 3">
    <name type="scientific">Elysia marginata</name>
    <dbReference type="NCBI Taxonomy" id="1093978"/>
    <lineage>
        <taxon>Eukaryota</taxon>
        <taxon>Metazoa</taxon>
        <taxon>Spiralia</taxon>
        <taxon>Lophotrochozoa</taxon>
        <taxon>Mollusca</taxon>
        <taxon>Gastropoda</taxon>
        <taxon>Heterobranchia</taxon>
        <taxon>Euthyneura</taxon>
        <taxon>Panpulmonata</taxon>
        <taxon>Sacoglossa</taxon>
        <taxon>Placobranchoidea</taxon>
        <taxon>Plakobranchidae</taxon>
        <taxon>Elysia</taxon>
    </lineage>
</organism>
<comment type="caution">
    <text evidence="2">The sequence shown here is derived from an EMBL/GenBank/DDBJ whole genome shotgun (WGS) entry which is preliminary data.</text>
</comment>
<keyword evidence="1" id="KW-0732">Signal</keyword>
<name>A0AAV4I284_9GAST</name>
<keyword evidence="3" id="KW-1185">Reference proteome</keyword>
<feature type="signal peptide" evidence="1">
    <location>
        <begin position="1"/>
        <end position="29"/>
    </location>
</feature>
<accession>A0AAV4I284</accession>
<evidence type="ECO:0000313" key="3">
    <source>
        <dbReference type="Proteomes" id="UP000762676"/>
    </source>
</evidence>
<evidence type="ECO:0000313" key="2">
    <source>
        <dbReference type="EMBL" id="GFS04384.1"/>
    </source>
</evidence>
<reference evidence="2 3" key="1">
    <citation type="journal article" date="2021" name="Elife">
        <title>Chloroplast acquisition without the gene transfer in kleptoplastic sea slugs, Plakobranchus ocellatus.</title>
        <authorList>
            <person name="Maeda T."/>
            <person name="Takahashi S."/>
            <person name="Yoshida T."/>
            <person name="Shimamura S."/>
            <person name="Takaki Y."/>
            <person name="Nagai Y."/>
            <person name="Toyoda A."/>
            <person name="Suzuki Y."/>
            <person name="Arimoto A."/>
            <person name="Ishii H."/>
            <person name="Satoh N."/>
            <person name="Nishiyama T."/>
            <person name="Hasebe M."/>
            <person name="Maruyama T."/>
            <person name="Minagawa J."/>
            <person name="Obokata J."/>
            <person name="Shigenobu S."/>
        </authorList>
    </citation>
    <scope>NUCLEOTIDE SEQUENCE [LARGE SCALE GENOMIC DNA]</scope>
</reference>
<dbReference type="EMBL" id="BMAT01006013">
    <property type="protein sequence ID" value="GFS04384.1"/>
    <property type="molecule type" value="Genomic_DNA"/>
</dbReference>
<feature type="chain" id="PRO_5043382982" description="Copper type II ascorbate-dependent monooxygenase C-terminal domain-containing protein" evidence="1">
    <location>
        <begin position="30"/>
        <end position="303"/>
    </location>
</feature>
<sequence>MRRNQNNVLPVLWSLLILDLHTRTNGVSARGLSMDSLLEPQVVLKTPRSSTWLLPHHPFQVECTAWPDEGGTVHVEFSSGSDYMGKTFIIGRYIFGKHHRRVPIPLPMKLNSTVQEVMDPRVKRMKRTVVIKVCPEKMLDGGYINCASHEAKGAQMIRYTSTPKRGNLHFIDPPDSTAKVHYHLLPNLGILGDRLHVECSTLLQANQRQVFALNVGHNTHYWRVKWHDPYVTFVPEFRAQIFSNRFLTKSGRKIRSSVYIWVTQELRGAVFSCFTQDVRSNRTALEKTRATKKHSTPLEVICN</sequence>